<dbReference type="STRING" id="1795632.TH606_03265"/>
<evidence type="ECO:0000256" key="4">
    <source>
        <dbReference type="ARBA" id="ARBA00022485"/>
    </source>
</evidence>
<dbReference type="Pfam" id="PF00384">
    <property type="entry name" value="Molybdopterin"/>
    <property type="match status" value="1"/>
</dbReference>
<dbReference type="Gene3D" id="2.20.25.90">
    <property type="entry name" value="ADC-like domains"/>
    <property type="match status" value="1"/>
</dbReference>
<evidence type="ECO:0000256" key="2">
    <source>
        <dbReference type="ARBA" id="ARBA00004196"/>
    </source>
</evidence>
<dbReference type="Gene3D" id="3.40.50.740">
    <property type="match status" value="1"/>
</dbReference>
<feature type="domain" description="4Fe-4S Mo/W bis-MGD-type" evidence="9">
    <location>
        <begin position="63"/>
        <end position="119"/>
    </location>
</feature>
<evidence type="ECO:0000313" key="11">
    <source>
        <dbReference type="Proteomes" id="UP000076964"/>
    </source>
</evidence>
<dbReference type="GO" id="GO:0009061">
    <property type="term" value="P:anaerobic respiration"/>
    <property type="evidence" value="ECO:0007669"/>
    <property type="project" value="TreeGrafter"/>
</dbReference>
<dbReference type="GO" id="GO:0009055">
    <property type="term" value="F:electron transfer activity"/>
    <property type="evidence" value="ECO:0007669"/>
    <property type="project" value="TreeGrafter"/>
</dbReference>
<evidence type="ECO:0000313" key="10">
    <source>
        <dbReference type="EMBL" id="OAG28173.1"/>
    </source>
</evidence>
<organism evidence="10 11">
    <name type="scientific">Thermodesulfatator autotrophicus</name>
    <dbReference type="NCBI Taxonomy" id="1795632"/>
    <lineage>
        <taxon>Bacteria</taxon>
        <taxon>Pseudomonadati</taxon>
        <taxon>Thermodesulfobacteriota</taxon>
        <taxon>Thermodesulfobacteria</taxon>
        <taxon>Thermodesulfobacteriales</taxon>
        <taxon>Thermodesulfatatoraceae</taxon>
        <taxon>Thermodesulfatator</taxon>
    </lineage>
</organism>
<evidence type="ECO:0000256" key="3">
    <source>
        <dbReference type="ARBA" id="ARBA00010312"/>
    </source>
</evidence>
<dbReference type="PANTHER" id="PTHR43598:SF1">
    <property type="entry name" value="FORMATE DEHYDROGENASE-O MAJOR SUBUNIT"/>
    <property type="match status" value="1"/>
</dbReference>
<dbReference type="GO" id="GO:0030313">
    <property type="term" value="C:cell envelope"/>
    <property type="evidence" value="ECO:0007669"/>
    <property type="project" value="UniProtKB-SubCell"/>
</dbReference>
<gene>
    <name evidence="10" type="ORF">TH606_03265</name>
</gene>
<dbReference type="AlphaFoldDB" id="A0A177E890"/>
<keyword evidence="11" id="KW-1185">Reference proteome</keyword>
<dbReference type="InterPro" id="IPR006656">
    <property type="entry name" value="Mopterin_OxRdtase"/>
</dbReference>
<evidence type="ECO:0000256" key="1">
    <source>
        <dbReference type="ARBA" id="ARBA00001966"/>
    </source>
</evidence>
<comment type="cofactor">
    <cofactor evidence="1">
        <name>[4Fe-4S] cluster</name>
        <dbReference type="ChEBI" id="CHEBI:49883"/>
    </cofactor>
</comment>
<dbReference type="GO" id="GO:0030151">
    <property type="term" value="F:molybdenum ion binding"/>
    <property type="evidence" value="ECO:0007669"/>
    <property type="project" value="TreeGrafter"/>
</dbReference>
<keyword evidence="7" id="KW-0408">Iron</keyword>
<dbReference type="InterPro" id="IPR006963">
    <property type="entry name" value="Mopterin_OxRdtase_4Fe-4S_dom"/>
</dbReference>
<evidence type="ECO:0000256" key="6">
    <source>
        <dbReference type="ARBA" id="ARBA00023002"/>
    </source>
</evidence>
<dbReference type="SMART" id="SM00926">
    <property type="entry name" value="Molybdop_Fe4S4"/>
    <property type="match status" value="1"/>
</dbReference>
<dbReference type="SUPFAM" id="SSF53706">
    <property type="entry name" value="Formate dehydrogenase/DMSO reductase, domains 1-3"/>
    <property type="match status" value="1"/>
</dbReference>
<dbReference type="GO" id="GO:0051539">
    <property type="term" value="F:4 iron, 4 sulfur cluster binding"/>
    <property type="evidence" value="ECO:0007669"/>
    <property type="project" value="UniProtKB-KW"/>
</dbReference>
<dbReference type="PROSITE" id="PS51318">
    <property type="entry name" value="TAT"/>
    <property type="match status" value="1"/>
</dbReference>
<name>A0A177E890_9BACT</name>
<comment type="caution">
    <text evidence="10">The sequence shown here is derived from an EMBL/GenBank/DDBJ whole genome shotgun (WGS) entry which is preliminary data.</text>
</comment>
<sequence length="194" mass="21655">MAARKIISRKAPSGRKFTLNPKVARRSFMKIAAAVTALTGLALSGRLTKEAEAKAKKSPYSQSKIVRTICTYCSVGCGIYAEVENDVWVRQEIAQDHPVSRGGHCCKGAGAIDMVNSEKRLKYPLKRQNGRWVKISWEQAMDEICSKLLDIRKKYGPDAVHWNGSAKVSTEMAYLQRKLAAFWGTNNIDHQARI</sequence>
<dbReference type="InterPro" id="IPR027467">
    <property type="entry name" value="MopterinOxRdtase_cofactor_BS"/>
</dbReference>
<comment type="subcellular location">
    <subcellularLocation>
        <location evidence="2">Cell envelope</location>
    </subcellularLocation>
</comment>
<keyword evidence="8" id="KW-0411">Iron-sulfur</keyword>
<dbReference type="Proteomes" id="UP000076964">
    <property type="component" value="Unassembled WGS sequence"/>
</dbReference>
<dbReference type="GO" id="GO:0016491">
    <property type="term" value="F:oxidoreductase activity"/>
    <property type="evidence" value="ECO:0007669"/>
    <property type="project" value="UniProtKB-KW"/>
</dbReference>
<comment type="similarity">
    <text evidence="3">Belongs to the prokaryotic molybdopterin-containing oxidoreductase family.</text>
</comment>
<dbReference type="PROSITE" id="PS51669">
    <property type="entry name" value="4FE4S_MOW_BIS_MGD"/>
    <property type="match status" value="1"/>
</dbReference>
<protein>
    <submittedName>
        <fullName evidence="10">Formate dehydrogenase</fullName>
    </submittedName>
</protein>
<dbReference type="PROSITE" id="PS00551">
    <property type="entry name" value="MOLYBDOPTERIN_PROK_1"/>
    <property type="match status" value="1"/>
</dbReference>
<dbReference type="FunFam" id="2.20.25.90:FF:000006">
    <property type="entry name" value="Formate dehydrogenase alpha subunit"/>
    <property type="match status" value="1"/>
</dbReference>
<evidence type="ECO:0000256" key="7">
    <source>
        <dbReference type="ARBA" id="ARBA00023004"/>
    </source>
</evidence>
<proteinExistence type="inferred from homology"/>
<dbReference type="PANTHER" id="PTHR43598">
    <property type="entry name" value="TUNGSTEN-CONTAINING FORMYLMETHANOFURAN DEHYDROGENASE 2 SUBUNIT B"/>
    <property type="match status" value="1"/>
</dbReference>
<accession>A0A177E890</accession>
<dbReference type="InterPro" id="IPR006311">
    <property type="entry name" value="TAT_signal"/>
</dbReference>
<evidence type="ECO:0000256" key="8">
    <source>
        <dbReference type="ARBA" id="ARBA00023014"/>
    </source>
</evidence>
<dbReference type="Pfam" id="PF04879">
    <property type="entry name" value="Molybdop_Fe4S4"/>
    <property type="match status" value="1"/>
</dbReference>
<dbReference type="EMBL" id="LSFI01000010">
    <property type="protein sequence ID" value="OAG28173.1"/>
    <property type="molecule type" value="Genomic_DNA"/>
</dbReference>
<reference evidence="10 11" key="1">
    <citation type="submission" date="2016-02" db="EMBL/GenBank/DDBJ databases">
        <title>Draft genome sequence of Thermodesulfatator sp. S606.</title>
        <authorList>
            <person name="Lai Q."/>
            <person name="Cao J."/>
            <person name="Dupont S."/>
            <person name="Shao Z."/>
            <person name="Jebbar M."/>
            <person name="Alain K."/>
        </authorList>
    </citation>
    <scope>NUCLEOTIDE SEQUENCE [LARGE SCALE GENOMIC DNA]</scope>
    <source>
        <strain evidence="10 11">S606</strain>
    </source>
</reference>
<keyword evidence="5" id="KW-0479">Metal-binding</keyword>
<evidence type="ECO:0000256" key="5">
    <source>
        <dbReference type="ARBA" id="ARBA00022723"/>
    </source>
</evidence>
<keyword evidence="6" id="KW-0560">Oxidoreductase</keyword>
<keyword evidence="4" id="KW-0004">4Fe-4S</keyword>
<evidence type="ECO:0000259" key="9">
    <source>
        <dbReference type="PROSITE" id="PS51669"/>
    </source>
</evidence>